<evidence type="ECO:0000256" key="1">
    <source>
        <dbReference type="SAM" id="MobiDB-lite"/>
    </source>
</evidence>
<accession>A0ABY2J2V9</accession>
<dbReference type="EMBL" id="SOGO01000042">
    <property type="protein sequence ID" value="TFC99200.1"/>
    <property type="molecule type" value="Genomic_DNA"/>
</dbReference>
<proteinExistence type="predicted"/>
<dbReference type="SUPFAM" id="SSF52540">
    <property type="entry name" value="P-loop containing nucleoside triphosphate hydrolases"/>
    <property type="match status" value="1"/>
</dbReference>
<feature type="compositionally biased region" description="Polar residues" evidence="1">
    <location>
        <begin position="16"/>
        <end position="26"/>
    </location>
</feature>
<organism evidence="2 3">
    <name type="scientific">Cryobacterium sandaracinum</name>
    <dbReference type="NCBI Taxonomy" id="1259247"/>
    <lineage>
        <taxon>Bacteria</taxon>
        <taxon>Bacillati</taxon>
        <taxon>Actinomycetota</taxon>
        <taxon>Actinomycetes</taxon>
        <taxon>Micrococcales</taxon>
        <taxon>Microbacteriaceae</taxon>
        <taxon>Cryobacterium</taxon>
    </lineage>
</organism>
<evidence type="ECO:0008006" key="4">
    <source>
        <dbReference type="Google" id="ProtNLM"/>
    </source>
</evidence>
<dbReference type="InterPro" id="IPR027417">
    <property type="entry name" value="P-loop_NTPase"/>
</dbReference>
<dbReference type="Proteomes" id="UP000297851">
    <property type="component" value="Unassembled WGS sequence"/>
</dbReference>
<evidence type="ECO:0000313" key="2">
    <source>
        <dbReference type="EMBL" id="TFC99200.1"/>
    </source>
</evidence>
<comment type="caution">
    <text evidence="2">The sequence shown here is derived from an EMBL/GenBank/DDBJ whole genome shotgun (WGS) entry which is preliminary data.</text>
</comment>
<evidence type="ECO:0000313" key="3">
    <source>
        <dbReference type="Proteomes" id="UP000297851"/>
    </source>
</evidence>
<name>A0ABY2J2V9_9MICO</name>
<protein>
    <recommendedName>
        <fullName evidence="4">ATP-binding cassette domain-containing protein</fullName>
    </recommendedName>
</protein>
<reference evidence="2 3" key="1">
    <citation type="submission" date="2019-03" db="EMBL/GenBank/DDBJ databases">
        <title>Genomics of glacier-inhabiting Cryobacterium strains.</title>
        <authorList>
            <person name="Liu Q."/>
            <person name="Xin Y.-H."/>
        </authorList>
    </citation>
    <scope>NUCLEOTIDE SEQUENCE [LARGE SCALE GENOMIC DNA]</scope>
    <source>
        <strain evidence="2 3">TMT2-16</strain>
    </source>
</reference>
<gene>
    <name evidence="2" type="ORF">E3T25_15790</name>
</gene>
<feature type="region of interest" description="Disordered" evidence="1">
    <location>
        <begin position="1"/>
        <end position="26"/>
    </location>
</feature>
<sequence>MPMGEVFGLLGHNGAGKTTSDWRSSR</sequence>
<keyword evidence="3" id="KW-1185">Reference proteome</keyword>